<reference evidence="2 3" key="1">
    <citation type="submission" date="2020-06" db="EMBL/GenBank/DDBJ databases">
        <title>WGS assembly of Ceratodon purpureus strain R40.</title>
        <authorList>
            <person name="Carey S.B."/>
            <person name="Jenkins J."/>
            <person name="Shu S."/>
            <person name="Lovell J.T."/>
            <person name="Sreedasyam A."/>
            <person name="Maumus F."/>
            <person name="Tiley G.P."/>
            <person name="Fernandez-Pozo N."/>
            <person name="Barry K."/>
            <person name="Chen C."/>
            <person name="Wang M."/>
            <person name="Lipzen A."/>
            <person name="Daum C."/>
            <person name="Saski C.A."/>
            <person name="Payton A.C."/>
            <person name="Mcbreen J.C."/>
            <person name="Conrad R.E."/>
            <person name="Kollar L.M."/>
            <person name="Olsson S."/>
            <person name="Huttunen S."/>
            <person name="Landis J.B."/>
            <person name="Wickett N.J."/>
            <person name="Johnson M.G."/>
            <person name="Rensing S.A."/>
            <person name="Grimwood J."/>
            <person name="Schmutz J."/>
            <person name="Mcdaniel S.F."/>
        </authorList>
    </citation>
    <scope>NUCLEOTIDE SEQUENCE [LARGE SCALE GENOMIC DNA]</scope>
    <source>
        <strain evidence="2 3">R40</strain>
    </source>
</reference>
<keyword evidence="1" id="KW-0732">Signal</keyword>
<evidence type="ECO:0000256" key="1">
    <source>
        <dbReference type="SAM" id="SignalP"/>
    </source>
</evidence>
<name>A0A8T0HH84_CERPU</name>
<accession>A0A8T0HH84</accession>
<gene>
    <name evidence="2" type="ORF">KC19_6G112600</name>
</gene>
<comment type="caution">
    <text evidence="2">The sequence shown here is derived from an EMBL/GenBank/DDBJ whole genome shotgun (WGS) entry which is preliminary data.</text>
</comment>
<protein>
    <submittedName>
        <fullName evidence="2">Uncharacterized protein</fullName>
    </submittedName>
</protein>
<dbReference type="EMBL" id="CM026427">
    <property type="protein sequence ID" value="KAG0569734.1"/>
    <property type="molecule type" value="Genomic_DNA"/>
</dbReference>
<dbReference type="AlphaFoldDB" id="A0A8T0HH84"/>
<evidence type="ECO:0000313" key="3">
    <source>
        <dbReference type="Proteomes" id="UP000822688"/>
    </source>
</evidence>
<sequence>MFVFCVAVTLMARVDAKCCSLGFAYVVTAIDMMGRIRSSKFHLFFG</sequence>
<feature type="chain" id="PRO_5035774470" evidence="1">
    <location>
        <begin position="17"/>
        <end position="46"/>
    </location>
</feature>
<proteinExistence type="predicted"/>
<keyword evidence="3" id="KW-1185">Reference proteome</keyword>
<dbReference type="Proteomes" id="UP000822688">
    <property type="component" value="Chromosome 6"/>
</dbReference>
<evidence type="ECO:0000313" key="2">
    <source>
        <dbReference type="EMBL" id="KAG0569734.1"/>
    </source>
</evidence>
<organism evidence="2 3">
    <name type="scientific">Ceratodon purpureus</name>
    <name type="common">Fire moss</name>
    <name type="synonym">Dicranum purpureum</name>
    <dbReference type="NCBI Taxonomy" id="3225"/>
    <lineage>
        <taxon>Eukaryota</taxon>
        <taxon>Viridiplantae</taxon>
        <taxon>Streptophyta</taxon>
        <taxon>Embryophyta</taxon>
        <taxon>Bryophyta</taxon>
        <taxon>Bryophytina</taxon>
        <taxon>Bryopsida</taxon>
        <taxon>Dicranidae</taxon>
        <taxon>Pseudoditrichales</taxon>
        <taxon>Ditrichaceae</taxon>
        <taxon>Ceratodon</taxon>
    </lineage>
</organism>
<feature type="signal peptide" evidence="1">
    <location>
        <begin position="1"/>
        <end position="16"/>
    </location>
</feature>